<sequence length="329" mass="35109">MTVEALARGITERGARVLDATGDIDEVVEVCTTALRPHTLVPAGHAALETRLDRVALRDVSVNRLSYGASVTVAPAGPDEDNFLLVLPAAGRAEFRYGGVSADVAPGHGAVVGPHRDFEFAIDGSFDQVIVRLDRRRIETVAAAMSGVDGPVEFDLRSDPGVFAVVGLLTTPVALASTPVLSGRPTLVWQLEQVLIEALLLSQPSNVTAALFTSASASSWRLRRALDYLGDHLADPFSIAAVAAYCGMSVRSLQEAFRRELDVTPGQWLRARRLDQAHVVLRRAEPGSTTVTEVACAVGMFHLGDFAHHFTIRFGVLPSAVLAGTAQTR</sequence>
<proteinExistence type="predicted"/>
<dbReference type="SUPFAM" id="SSF46689">
    <property type="entry name" value="Homeodomain-like"/>
    <property type="match status" value="1"/>
</dbReference>
<dbReference type="SMART" id="SM00342">
    <property type="entry name" value="HTH_ARAC"/>
    <property type="match status" value="1"/>
</dbReference>
<dbReference type="RefSeq" id="WP_120059673.1">
    <property type="nucleotide sequence ID" value="NZ_QYRP01000002.1"/>
</dbReference>
<evidence type="ECO:0000256" key="3">
    <source>
        <dbReference type="ARBA" id="ARBA00023163"/>
    </source>
</evidence>
<dbReference type="GO" id="GO:0003700">
    <property type="term" value="F:DNA-binding transcription factor activity"/>
    <property type="evidence" value="ECO:0007669"/>
    <property type="project" value="InterPro"/>
</dbReference>
<dbReference type="InterPro" id="IPR018060">
    <property type="entry name" value="HTH_AraC"/>
</dbReference>
<evidence type="ECO:0000313" key="5">
    <source>
        <dbReference type="EMBL" id="RJS45774.1"/>
    </source>
</evidence>
<keyword evidence="6" id="KW-1185">Reference proteome</keyword>
<dbReference type="PROSITE" id="PS01124">
    <property type="entry name" value="HTH_ARAC_FAMILY_2"/>
    <property type="match status" value="1"/>
</dbReference>
<dbReference type="Pfam" id="PF14525">
    <property type="entry name" value="AraC_binding_2"/>
    <property type="match status" value="1"/>
</dbReference>
<dbReference type="AlphaFoldDB" id="A0A3A5HCJ1"/>
<dbReference type="EMBL" id="QYRP01000002">
    <property type="protein sequence ID" value="RJS45774.1"/>
    <property type="molecule type" value="Genomic_DNA"/>
</dbReference>
<comment type="caution">
    <text evidence="5">The sequence shown here is derived from an EMBL/GenBank/DDBJ whole genome shotgun (WGS) entry which is preliminary data.</text>
</comment>
<dbReference type="Pfam" id="PF12833">
    <property type="entry name" value="HTH_18"/>
    <property type="match status" value="1"/>
</dbReference>
<accession>A0A3A5HCJ1</accession>
<keyword evidence="1" id="KW-0805">Transcription regulation</keyword>
<name>A0A3A5HCJ1_9ACTN</name>
<dbReference type="InterPro" id="IPR009057">
    <property type="entry name" value="Homeodomain-like_sf"/>
</dbReference>
<feature type="domain" description="HTH araC/xylS-type" evidence="4">
    <location>
        <begin position="223"/>
        <end position="324"/>
    </location>
</feature>
<keyword evidence="3" id="KW-0804">Transcription</keyword>
<evidence type="ECO:0000313" key="6">
    <source>
        <dbReference type="Proteomes" id="UP000276542"/>
    </source>
</evidence>
<dbReference type="Gene3D" id="1.10.10.60">
    <property type="entry name" value="Homeodomain-like"/>
    <property type="match status" value="1"/>
</dbReference>
<dbReference type="PANTHER" id="PTHR46796">
    <property type="entry name" value="HTH-TYPE TRANSCRIPTIONAL ACTIVATOR RHAS-RELATED"/>
    <property type="match status" value="1"/>
</dbReference>
<evidence type="ECO:0000259" key="4">
    <source>
        <dbReference type="PROSITE" id="PS01124"/>
    </source>
</evidence>
<dbReference type="OrthoDB" id="5464689at2"/>
<dbReference type="InterPro" id="IPR050204">
    <property type="entry name" value="AraC_XylS_family_regulators"/>
</dbReference>
<keyword evidence="2" id="KW-0238">DNA-binding</keyword>
<evidence type="ECO:0000256" key="2">
    <source>
        <dbReference type="ARBA" id="ARBA00023125"/>
    </source>
</evidence>
<dbReference type="Proteomes" id="UP000276542">
    <property type="component" value="Unassembled WGS sequence"/>
</dbReference>
<organism evidence="5 6">
    <name type="scientific">Nocardioides cavernaquae</name>
    <dbReference type="NCBI Taxonomy" id="2321396"/>
    <lineage>
        <taxon>Bacteria</taxon>
        <taxon>Bacillati</taxon>
        <taxon>Actinomycetota</taxon>
        <taxon>Actinomycetes</taxon>
        <taxon>Propionibacteriales</taxon>
        <taxon>Nocardioidaceae</taxon>
        <taxon>Nocardioides</taxon>
    </lineage>
</organism>
<evidence type="ECO:0000256" key="1">
    <source>
        <dbReference type="ARBA" id="ARBA00023015"/>
    </source>
</evidence>
<dbReference type="InterPro" id="IPR035418">
    <property type="entry name" value="AraC-bd_2"/>
</dbReference>
<reference evidence="6" key="1">
    <citation type="submission" date="2018-09" db="EMBL/GenBank/DDBJ databases">
        <authorList>
            <person name="Zhu H."/>
        </authorList>
    </citation>
    <scope>NUCLEOTIDE SEQUENCE [LARGE SCALE GENOMIC DNA]</scope>
    <source>
        <strain evidence="6">K1W22B-1</strain>
    </source>
</reference>
<protein>
    <submittedName>
        <fullName evidence="5">AraC family transcriptional regulator</fullName>
    </submittedName>
</protein>
<gene>
    <name evidence="5" type="ORF">D4739_05730</name>
</gene>
<dbReference type="GO" id="GO:0043565">
    <property type="term" value="F:sequence-specific DNA binding"/>
    <property type="evidence" value="ECO:0007669"/>
    <property type="project" value="InterPro"/>
</dbReference>